<dbReference type="SUPFAM" id="SSF56954">
    <property type="entry name" value="Outer membrane efflux proteins (OEP)"/>
    <property type="match status" value="1"/>
</dbReference>
<dbReference type="OrthoDB" id="9813458at2"/>
<dbReference type="InterPro" id="IPR003423">
    <property type="entry name" value="OMP_efflux"/>
</dbReference>
<keyword evidence="7" id="KW-0998">Cell outer membrane</keyword>
<keyword evidence="11" id="KW-1185">Reference proteome</keyword>
<feature type="signal peptide" evidence="9">
    <location>
        <begin position="1"/>
        <end position="23"/>
    </location>
</feature>
<feature type="coiled-coil region" evidence="8">
    <location>
        <begin position="159"/>
        <end position="186"/>
    </location>
</feature>
<evidence type="ECO:0008006" key="12">
    <source>
        <dbReference type="Google" id="ProtNLM"/>
    </source>
</evidence>
<evidence type="ECO:0000313" key="10">
    <source>
        <dbReference type="EMBL" id="KHO64542.1"/>
    </source>
</evidence>
<dbReference type="Pfam" id="PF02321">
    <property type="entry name" value="OEP"/>
    <property type="match status" value="2"/>
</dbReference>
<accession>A0A0B3BYU7</accession>
<evidence type="ECO:0000256" key="8">
    <source>
        <dbReference type="SAM" id="Coils"/>
    </source>
</evidence>
<dbReference type="STRING" id="706570.PT85_10080"/>
<evidence type="ECO:0000313" key="11">
    <source>
        <dbReference type="Proteomes" id="UP000030980"/>
    </source>
</evidence>
<sequence length="457" mass="49343">MQLPRLSVLLLSCAALVSPAAQALDLFEVWRAASQHDPEFAAARAAHAAGLASQDQAGALWRPNLMLQGGVAAASLDNQTRGAVFSQSTLGTYNDAAFDTQIDSGTRSHYGVVLRQPLYDRERSAQGRQLRIQADAAELAWVGAQQQLMLRSAEHYFQLALAARRLELLERQLEAVERTAREADERFKVGSLPVTDLHEARARAAGLRAQHLAAQTELDLRRQTLADLIGRQPGDSPLTLPSDTPAQIGALEDWLARAARQNTQLQLAQTRQQGAEQEVRKTSLPLSPALELVASHGREKLSGDAEVGSASYSAEQSMVGLQVSVPLYTGGMRSARQDEARARLAEAEAELDHGRLLVARQTRAAWLALSVGREQAQALAAAAEASQARLAATRIGRKTGERSTQDLLDAENAAAAAELELAQVRATLFLQELRLAALAGQLDEGFFQQASARLAQR</sequence>
<dbReference type="RefSeq" id="WP_039606580.1">
    <property type="nucleotide sequence ID" value="NZ_FMUP01000002.1"/>
</dbReference>
<dbReference type="Proteomes" id="UP000030980">
    <property type="component" value="Unassembled WGS sequence"/>
</dbReference>
<proteinExistence type="inferred from homology"/>
<evidence type="ECO:0000256" key="3">
    <source>
        <dbReference type="ARBA" id="ARBA00022448"/>
    </source>
</evidence>
<reference evidence="10 11" key="1">
    <citation type="submission" date="2014-11" db="EMBL/GenBank/DDBJ databases">
        <title>Genome sequence of Pseudomonas tuomuerensis JCM 14085.</title>
        <authorList>
            <person name="Shin S.-K."/>
            <person name="Yi H."/>
        </authorList>
    </citation>
    <scope>NUCLEOTIDE SEQUENCE [LARGE SCALE GENOMIC DNA]</scope>
    <source>
        <strain evidence="10 11">JCM 14085</strain>
    </source>
</reference>
<evidence type="ECO:0000256" key="6">
    <source>
        <dbReference type="ARBA" id="ARBA00023136"/>
    </source>
</evidence>
<dbReference type="EMBL" id="JTAK01000004">
    <property type="protein sequence ID" value="KHO64542.1"/>
    <property type="molecule type" value="Genomic_DNA"/>
</dbReference>
<organism evidence="10 11">
    <name type="scientific">Pseudomonas flexibilis</name>
    <dbReference type="NCBI Taxonomy" id="706570"/>
    <lineage>
        <taxon>Bacteria</taxon>
        <taxon>Pseudomonadati</taxon>
        <taxon>Pseudomonadota</taxon>
        <taxon>Gammaproteobacteria</taxon>
        <taxon>Pseudomonadales</taxon>
        <taxon>Pseudomonadaceae</taxon>
        <taxon>Pseudomonas</taxon>
    </lineage>
</organism>
<dbReference type="PANTHER" id="PTHR30026">
    <property type="entry name" value="OUTER MEMBRANE PROTEIN TOLC"/>
    <property type="match status" value="1"/>
</dbReference>
<evidence type="ECO:0000256" key="2">
    <source>
        <dbReference type="ARBA" id="ARBA00007613"/>
    </source>
</evidence>
<dbReference type="GO" id="GO:0015288">
    <property type="term" value="F:porin activity"/>
    <property type="evidence" value="ECO:0007669"/>
    <property type="project" value="TreeGrafter"/>
</dbReference>
<evidence type="ECO:0000256" key="4">
    <source>
        <dbReference type="ARBA" id="ARBA00022452"/>
    </source>
</evidence>
<dbReference type="AlphaFoldDB" id="A0A0B3BYU7"/>
<gene>
    <name evidence="10" type="ORF">PT85_10080</name>
</gene>
<keyword evidence="4" id="KW-1134">Transmembrane beta strand</keyword>
<feature type="chain" id="PRO_5002098591" description="Outer membrane protein" evidence="9">
    <location>
        <begin position="24"/>
        <end position="457"/>
    </location>
</feature>
<comment type="similarity">
    <text evidence="2">Belongs to the outer membrane factor (OMF) (TC 1.B.17) family.</text>
</comment>
<keyword evidence="9" id="KW-0732">Signal</keyword>
<dbReference type="InterPro" id="IPR051906">
    <property type="entry name" value="TolC-like"/>
</dbReference>
<dbReference type="GO" id="GO:0015562">
    <property type="term" value="F:efflux transmembrane transporter activity"/>
    <property type="evidence" value="ECO:0007669"/>
    <property type="project" value="InterPro"/>
</dbReference>
<evidence type="ECO:0000256" key="1">
    <source>
        <dbReference type="ARBA" id="ARBA00004442"/>
    </source>
</evidence>
<keyword evidence="8" id="KW-0175">Coiled coil</keyword>
<dbReference type="PANTHER" id="PTHR30026:SF20">
    <property type="entry name" value="OUTER MEMBRANE PROTEIN TOLC"/>
    <property type="match status" value="1"/>
</dbReference>
<comment type="subcellular location">
    <subcellularLocation>
        <location evidence="1">Cell outer membrane</location>
    </subcellularLocation>
</comment>
<evidence type="ECO:0000256" key="7">
    <source>
        <dbReference type="ARBA" id="ARBA00023237"/>
    </source>
</evidence>
<protein>
    <recommendedName>
        <fullName evidence="12">Outer membrane protein</fullName>
    </recommendedName>
</protein>
<evidence type="ECO:0000256" key="5">
    <source>
        <dbReference type="ARBA" id="ARBA00022692"/>
    </source>
</evidence>
<dbReference type="GO" id="GO:0009279">
    <property type="term" value="C:cell outer membrane"/>
    <property type="evidence" value="ECO:0007669"/>
    <property type="project" value="UniProtKB-SubCell"/>
</dbReference>
<evidence type="ECO:0000256" key="9">
    <source>
        <dbReference type="SAM" id="SignalP"/>
    </source>
</evidence>
<keyword evidence="3" id="KW-0813">Transport</keyword>
<keyword evidence="6" id="KW-0472">Membrane</keyword>
<keyword evidence="5" id="KW-0812">Transmembrane</keyword>
<dbReference type="Gene3D" id="1.20.1600.10">
    <property type="entry name" value="Outer membrane efflux proteins (OEP)"/>
    <property type="match status" value="1"/>
</dbReference>
<comment type="caution">
    <text evidence="10">The sequence shown here is derived from an EMBL/GenBank/DDBJ whole genome shotgun (WGS) entry which is preliminary data.</text>
</comment>
<name>A0A0B3BYU7_9PSED</name>
<dbReference type="GO" id="GO:1990281">
    <property type="term" value="C:efflux pump complex"/>
    <property type="evidence" value="ECO:0007669"/>
    <property type="project" value="TreeGrafter"/>
</dbReference>